<accession>A0AAV4VNM5</accession>
<name>A0AAV4VNM5_CAEEX</name>
<keyword evidence="2" id="KW-1185">Reference proteome</keyword>
<comment type="caution">
    <text evidence="1">The sequence shown here is derived from an EMBL/GenBank/DDBJ whole genome shotgun (WGS) entry which is preliminary data.</text>
</comment>
<sequence>MPIKREVCPRGILNPLTLIKRRGMQSRLTDLWKGQQLSGRLATDCQHDEAFAQTTGVPSDHNGVARGPTNHF</sequence>
<proteinExistence type="predicted"/>
<evidence type="ECO:0000313" key="2">
    <source>
        <dbReference type="Proteomes" id="UP001054945"/>
    </source>
</evidence>
<evidence type="ECO:0000313" key="1">
    <source>
        <dbReference type="EMBL" id="GIY71801.1"/>
    </source>
</evidence>
<dbReference type="EMBL" id="BPLR01014862">
    <property type="protein sequence ID" value="GIY71801.1"/>
    <property type="molecule type" value="Genomic_DNA"/>
</dbReference>
<organism evidence="1 2">
    <name type="scientific">Caerostris extrusa</name>
    <name type="common">Bark spider</name>
    <name type="synonym">Caerostris bankana</name>
    <dbReference type="NCBI Taxonomy" id="172846"/>
    <lineage>
        <taxon>Eukaryota</taxon>
        <taxon>Metazoa</taxon>
        <taxon>Ecdysozoa</taxon>
        <taxon>Arthropoda</taxon>
        <taxon>Chelicerata</taxon>
        <taxon>Arachnida</taxon>
        <taxon>Araneae</taxon>
        <taxon>Araneomorphae</taxon>
        <taxon>Entelegynae</taxon>
        <taxon>Araneoidea</taxon>
        <taxon>Araneidae</taxon>
        <taxon>Caerostris</taxon>
    </lineage>
</organism>
<gene>
    <name evidence="1" type="ORF">CEXT_400101</name>
</gene>
<reference evidence="1 2" key="1">
    <citation type="submission" date="2021-06" db="EMBL/GenBank/DDBJ databases">
        <title>Caerostris extrusa draft genome.</title>
        <authorList>
            <person name="Kono N."/>
            <person name="Arakawa K."/>
        </authorList>
    </citation>
    <scope>NUCLEOTIDE SEQUENCE [LARGE SCALE GENOMIC DNA]</scope>
</reference>
<protein>
    <submittedName>
        <fullName evidence="1">Uncharacterized protein</fullName>
    </submittedName>
</protein>
<dbReference type="Proteomes" id="UP001054945">
    <property type="component" value="Unassembled WGS sequence"/>
</dbReference>
<dbReference type="AlphaFoldDB" id="A0AAV4VNM5"/>